<dbReference type="Gene3D" id="3.30.2090.10">
    <property type="entry name" value="Multidrug efflux transporter AcrB TolC docking domain, DN and DC subdomains"/>
    <property type="match status" value="2"/>
</dbReference>
<organism evidence="2 3">
    <name type="scientific">Methylomusa anaerophila</name>
    <dbReference type="NCBI Taxonomy" id="1930071"/>
    <lineage>
        <taxon>Bacteria</taxon>
        <taxon>Bacillati</taxon>
        <taxon>Bacillota</taxon>
        <taxon>Negativicutes</taxon>
        <taxon>Selenomonadales</taxon>
        <taxon>Sporomusaceae</taxon>
        <taxon>Methylomusa</taxon>
    </lineage>
</organism>
<keyword evidence="3" id="KW-1185">Reference proteome</keyword>
<dbReference type="Gene3D" id="3.30.70.1430">
    <property type="entry name" value="Multidrug efflux transporter AcrB pore domain"/>
    <property type="match status" value="2"/>
</dbReference>
<dbReference type="PANTHER" id="PTHR32063">
    <property type="match status" value="1"/>
</dbReference>
<feature type="transmembrane region" description="Helical" evidence="1">
    <location>
        <begin position="430"/>
        <end position="453"/>
    </location>
</feature>
<keyword evidence="1" id="KW-1133">Transmembrane helix</keyword>
<feature type="transmembrane region" description="Helical" evidence="1">
    <location>
        <begin position="16"/>
        <end position="35"/>
    </location>
</feature>
<dbReference type="RefSeq" id="WP_126310236.1">
    <property type="nucleotide sequence ID" value="NZ_AP018449.1"/>
</dbReference>
<feature type="transmembrane region" description="Helical" evidence="1">
    <location>
        <begin position="465"/>
        <end position="489"/>
    </location>
</feature>
<feature type="transmembrane region" description="Helical" evidence="1">
    <location>
        <begin position="985"/>
        <end position="1008"/>
    </location>
</feature>
<dbReference type="KEGG" id="mana:MAMMFC1_04127"/>
<dbReference type="InterPro" id="IPR027463">
    <property type="entry name" value="AcrB_DN_DC_subdom"/>
</dbReference>
<feature type="transmembrane region" description="Helical" evidence="1">
    <location>
        <begin position="857"/>
        <end position="875"/>
    </location>
</feature>
<keyword evidence="1" id="KW-0812">Transmembrane</keyword>
<feature type="transmembrane region" description="Helical" evidence="1">
    <location>
        <begin position="882"/>
        <end position="904"/>
    </location>
</feature>
<dbReference type="Pfam" id="PF00873">
    <property type="entry name" value="ACR_tran"/>
    <property type="match status" value="1"/>
</dbReference>
<feature type="transmembrane region" description="Helical" evidence="1">
    <location>
        <begin position="337"/>
        <end position="356"/>
    </location>
</feature>
<dbReference type="GO" id="GO:0005886">
    <property type="term" value="C:plasma membrane"/>
    <property type="evidence" value="ECO:0007669"/>
    <property type="project" value="TreeGrafter"/>
</dbReference>
<evidence type="ECO:0000256" key="1">
    <source>
        <dbReference type="SAM" id="Phobius"/>
    </source>
</evidence>
<dbReference type="AlphaFoldDB" id="A0A348AQR2"/>
<dbReference type="Gene3D" id="1.20.1640.10">
    <property type="entry name" value="Multidrug efflux transporter AcrB transmembrane domain"/>
    <property type="match status" value="2"/>
</dbReference>
<dbReference type="GO" id="GO:0042910">
    <property type="term" value="F:xenobiotic transmembrane transporter activity"/>
    <property type="evidence" value="ECO:0007669"/>
    <property type="project" value="TreeGrafter"/>
</dbReference>
<feature type="transmembrane region" description="Helical" evidence="1">
    <location>
        <begin position="910"/>
        <end position="931"/>
    </location>
</feature>
<gene>
    <name evidence="2" type="primary">bepG</name>
    <name evidence="2" type="ORF">MAMMFC1_04127</name>
</gene>
<sequence length="1029" mass="114408">MKHINLTEWALNHKQLVYYFMVVTLLIGSISYFQLGRMEDPDFVIRTMTVSVAWPGASARQIEEQVTDKIEKRLQDTPGLDYLRSFSQPGQSLIYATLKETVNPKDVRATWLEVRNMVNDINQTLPQGVVGPYFNDRFDDVFGSIYALTADGFTYEEMRERAEKIRRVLLGVKNVRKVDLIGVQTEKIYIEMESSKLAQLGIDPNVIVNTVQTQNAMNASGMIETAADNVYLRVTGMFEDIENIRNLPIRANDRTFRLADIAKIERSYVDPIGPKMYFNGQPAIGLTVSMEKGGNIITLGEDLVKTMEQVKKDLPLGLTINQVSNQPKVVEESINEFIKTLGEAVIIVLAVSFLSLGMRSGLVVALCIPLVIVGTFACMRLTGTDLHKVSLGALIIALGLLVDDAIIAIEMMSVKIEQGWDRFKAACYAYTATAFPMLTGTLITCAGFIPIWLAKGDTADFTGSIFTVVTIALLISWLVSILVVPVLGYKLIKTKSEIKQGHNVYDSQFYRLFRQVLTWCLCHQKLVLGITMACFLGAIGLMQFVRQEFFPLSTRPELIVEMTLPEGASLQATEQEAQKFAGYLDGDPNIENYSYYVGQGAPRFVLTLEPRLPATNFAQFIIVAKDVKTRVELTQRINTLLAEKFAAIRGHVKLIQTGPDAPYPVMLRVSGDDHEQVKAIARQVSDAMAADPKFLNINFDWNEKNKVMLLDVDQNKARMLGINSQTLAFALQTQLSGAPVAQFRAKDKTVDIVFRMDYQNRKDLTDVKDLPIHIGDGRFVPLDQIAKISYEAEEGLIWRRNLKPVITVQADVVPGITGVDATKQIYEALNDMRKSLPSGCSIDIAGSLERSSSSIEFLLQPVPIMIIIILTLLILQLQKISLMILTVLTAPLGIIGVSITMLLTQRPMGFVSQLGILALSGMIIRNSVILIDQIEQHIKAGEKPWDAIIDSAILRFRPIMLTAAAAIFGMVPLALSNFWGPMAVAIAGGLFGATLLTLLVLPTMYAAWFKVNPNMDKEHNKQFMHYKDA</sequence>
<protein>
    <submittedName>
        <fullName evidence="2">Efflux pump membrane transporter BepG</fullName>
    </submittedName>
</protein>
<feature type="transmembrane region" description="Helical" evidence="1">
    <location>
        <begin position="959"/>
        <end position="979"/>
    </location>
</feature>
<dbReference type="SUPFAM" id="SSF82693">
    <property type="entry name" value="Multidrug efflux transporter AcrB pore domain, PN1, PN2, PC1 and PC2 subdomains"/>
    <property type="match status" value="3"/>
</dbReference>
<dbReference type="Gene3D" id="3.30.70.1320">
    <property type="entry name" value="Multidrug efflux transporter AcrB pore domain like"/>
    <property type="match status" value="1"/>
</dbReference>
<dbReference type="Gene3D" id="3.30.70.1440">
    <property type="entry name" value="Multidrug efflux transporter AcrB pore domain"/>
    <property type="match status" value="1"/>
</dbReference>
<dbReference type="PANTHER" id="PTHR32063:SF18">
    <property type="entry name" value="CATION EFFLUX SYSTEM PROTEIN"/>
    <property type="match status" value="1"/>
</dbReference>
<dbReference type="EMBL" id="AP018449">
    <property type="protein sequence ID" value="BBB93410.1"/>
    <property type="molecule type" value="Genomic_DNA"/>
</dbReference>
<dbReference type="OrthoDB" id="9757876at2"/>
<feature type="transmembrane region" description="Helical" evidence="1">
    <location>
        <begin position="363"/>
        <end position="383"/>
    </location>
</feature>
<dbReference type="PRINTS" id="PR00702">
    <property type="entry name" value="ACRIFLAVINRP"/>
</dbReference>
<proteinExistence type="predicted"/>
<accession>A0A348AQR2</accession>
<feature type="transmembrane region" description="Helical" evidence="1">
    <location>
        <begin position="389"/>
        <end position="409"/>
    </location>
</feature>
<dbReference type="InterPro" id="IPR001036">
    <property type="entry name" value="Acrflvin-R"/>
</dbReference>
<dbReference type="SUPFAM" id="SSF82714">
    <property type="entry name" value="Multidrug efflux transporter AcrB TolC docking domain, DN and DC subdomains"/>
    <property type="match status" value="2"/>
</dbReference>
<reference evidence="2 3" key="1">
    <citation type="journal article" date="2018" name="Int. J. Syst. Evol. Microbiol.">
        <title>Methylomusa anaerophila gen. nov., sp. nov., an anaerobic methanol-utilizing bacterium isolated from a microbial fuel cell.</title>
        <authorList>
            <person name="Amano N."/>
            <person name="Yamamuro A."/>
            <person name="Miyahara M."/>
            <person name="Kouzuma A."/>
            <person name="Abe T."/>
            <person name="Watanabe K."/>
        </authorList>
    </citation>
    <scope>NUCLEOTIDE SEQUENCE [LARGE SCALE GENOMIC DNA]</scope>
    <source>
        <strain evidence="2 3">MMFC1</strain>
    </source>
</reference>
<keyword evidence="1" id="KW-0472">Membrane</keyword>
<dbReference type="SUPFAM" id="SSF82866">
    <property type="entry name" value="Multidrug efflux transporter AcrB transmembrane domain"/>
    <property type="match status" value="2"/>
</dbReference>
<feature type="transmembrane region" description="Helical" evidence="1">
    <location>
        <begin position="526"/>
        <end position="545"/>
    </location>
</feature>
<dbReference type="Proteomes" id="UP000276437">
    <property type="component" value="Chromosome"/>
</dbReference>
<evidence type="ECO:0000313" key="2">
    <source>
        <dbReference type="EMBL" id="BBB93410.1"/>
    </source>
</evidence>
<name>A0A348AQR2_9FIRM</name>
<evidence type="ECO:0000313" key="3">
    <source>
        <dbReference type="Proteomes" id="UP000276437"/>
    </source>
</evidence>